<evidence type="ECO:0000256" key="2">
    <source>
        <dbReference type="SAM" id="SignalP"/>
    </source>
</evidence>
<dbReference type="PROSITE" id="PS00615">
    <property type="entry name" value="C_TYPE_LECTIN_1"/>
    <property type="match status" value="1"/>
</dbReference>
<dbReference type="Pfam" id="PF00059">
    <property type="entry name" value="Lectin_C"/>
    <property type="match status" value="1"/>
</dbReference>
<dbReference type="InterPro" id="IPR018378">
    <property type="entry name" value="C-type_lectin_CS"/>
</dbReference>
<keyword evidence="5" id="KW-1185">Reference proteome</keyword>
<feature type="chain" id="PRO_5040113953" description="C-type lectin domain-containing protein" evidence="2">
    <location>
        <begin position="17"/>
        <end position="567"/>
    </location>
</feature>
<dbReference type="InterPro" id="IPR016186">
    <property type="entry name" value="C-type_lectin-like/link_sf"/>
</dbReference>
<evidence type="ECO:0000259" key="3">
    <source>
        <dbReference type="PROSITE" id="PS50041"/>
    </source>
</evidence>
<keyword evidence="2" id="KW-0732">Signal</keyword>
<dbReference type="PANTHER" id="PTHR47753:SF4">
    <property type="entry name" value="C-TYPE LECTIN DOMAIN-CONTAINING PROTEIN"/>
    <property type="match status" value="1"/>
</dbReference>
<dbReference type="PROSITE" id="PS50041">
    <property type="entry name" value="C_TYPE_LECTIN_2"/>
    <property type="match status" value="1"/>
</dbReference>
<keyword evidence="1" id="KW-1015">Disulfide bond</keyword>
<organism evidence="4 5">
    <name type="scientific">Caenorhabditis angaria</name>
    <dbReference type="NCBI Taxonomy" id="860376"/>
    <lineage>
        <taxon>Eukaryota</taxon>
        <taxon>Metazoa</taxon>
        <taxon>Ecdysozoa</taxon>
        <taxon>Nematoda</taxon>
        <taxon>Chromadorea</taxon>
        <taxon>Rhabditida</taxon>
        <taxon>Rhabditina</taxon>
        <taxon>Rhabditomorpha</taxon>
        <taxon>Rhabditoidea</taxon>
        <taxon>Rhabditidae</taxon>
        <taxon>Peloderinae</taxon>
        <taxon>Caenorhabditis</taxon>
    </lineage>
</organism>
<dbReference type="PANTHER" id="PTHR47753">
    <property type="entry name" value="C-TYPE LECTIN-RELATED"/>
    <property type="match status" value="1"/>
</dbReference>
<comment type="caution">
    <text evidence="4">The sequence shown here is derived from an EMBL/GenBank/DDBJ whole genome shotgun (WGS) entry which is preliminary data.</text>
</comment>
<name>A0A9P1I1H7_9PELO</name>
<feature type="signal peptide" evidence="2">
    <location>
        <begin position="1"/>
        <end position="16"/>
    </location>
</feature>
<dbReference type="SMART" id="SM00034">
    <property type="entry name" value="CLECT"/>
    <property type="match status" value="1"/>
</dbReference>
<dbReference type="Gene3D" id="3.10.100.10">
    <property type="entry name" value="Mannose-Binding Protein A, subunit A"/>
    <property type="match status" value="1"/>
</dbReference>
<dbReference type="CDD" id="cd00037">
    <property type="entry name" value="CLECT"/>
    <property type="match status" value="1"/>
</dbReference>
<sequence>MNAFILLFLLFAPTFQLNIRDESFLRFCGKVGSLTTTTGTNLDGVTCKVIWNIATNLDDVEQICKIKAPYPLKSFAVDSSNKAECTYENVYTCRPDYTQINGYCYRIMSDKLITYAEAGKLCDSQKIWLEISGKEVKSAIVDLFDEDLIRLFELYFEEMRSIWIQPKEDFNEIVEYKGDGPNYAIVYGMATFYSVGPNSLIKMPKNHRAQAMCFYRPEETPSSFGYKARKLGKYYYPILQRAALTAWRTLGAYNYWFQNQDKYFAINQCKNSMSAIAGNSEIDVFNPTKDNMQLLRENVEVKESFIKSYSPSYLCCYSVYHYRDYGNSYYSYHSRFLHFSKSYTTFNCESGTTLPEMTSVFYSFSGQSHGDHCKERYGTVLLYPEPVSGIDNLEVYNRQEAPLLCSIFHKDIKERKKCPNGWRKFGRASGRNVCHRLFLEEKIFDDAQKSCRSEGAELSTFTSQEEFDFLKSEVSKWIGLRKKSSCTVSQPTGECTKQNIVVWDSAGFEDYSQNVKELFGKLWPAHEPNNEKDNEYCVHLRGKTLLLNDYKCAVTEAYSCVKDADYE</sequence>
<feature type="domain" description="C-type lectin" evidence="3">
    <location>
        <begin position="430"/>
        <end position="561"/>
    </location>
</feature>
<proteinExistence type="predicted"/>
<dbReference type="OrthoDB" id="418245at2759"/>
<dbReference type="Proteomes" id="UP001152747">
    <property type="component" value="Unassembled WGS sequence"/>
</dbReference>
<dbReference type="InterPro" id="IPR016187">
    <property type="entry name" value="CTDL_fold"/>
</dbReference>
<evidence type="ECO:0000256" key="1">
    <source>
        <dbReference type="ARBA" id="ARBA00023157"/>
    </source>
</evidence>
<gene>
    <name evidence="4" type="ORF">CAMP_LOCUS546</name>
</gene>
<reference evidence="4" key="1">
    <citation type="submission" date="2022-11" db="EMBL/GenBank/DDBJ databases">
        <authorList>
            <person name="Kikuchi T."/>
        </authorList>
    </citation>
    <scope>NUCLEOTIDE SEQUENCE</scope>
    <source>
        <strain evidence="4">PS1010</strain>
    </source>
</reference>
<dbReference type="EMBL" id="CANHGI010000001">
    <property type="protein sequence ID" value="CAI5437909.1"/>
    <property type="molecule type" value="Genomic_DNA"/>
</dbReference>
<evidence type="ECO:0000313" key="4">
    <source>
        <dbReference type="EMBL" id="CAI5437909.1"/>
    </source>
</evidence>
<dbReference type="SUPFAM" id="SSF56436">
    <property type="entry name" value="C-type lectin-like"/>
    <property type="match status" value="2"/>
</dbReference>
<evidence type="ECO:0000313" key="5">
    <source>
        <dbReference type="Proteomes" id="UP001152747"/>
    </source>
</evidence>
<protein>
    <recommendedName>
        <fullName evidence="3">C-type lectin domain-containing protein</fullName>
    </recommendedName>
</protein>
<dbReference type="InterPro" id="IPR001304">
    <property type="entry name" value="C-type_lectin-like"/>
</dbReference>
<dbReference type="AlphaFoldDB" id="A0A9P1I1H7"/>
<accession>A0A9P1I1H7</accession>